<reference evidence="2" key="1">
    <citation type="submission" date="2016-10" db="EMBL/GenBank/DDBJ databases">
        <authorList>
            <person name="Varghese N."/>
            <person name="Submissions S."/>
        </authorList>
    </citation>
    <scope>NUCLEOTIDE SEQUENCE [LARGE SCALE GENOMIC DNA]</scope>
    <source>
        <strain evidence="2">CGMCC 1.2747</strain>
    </source>
</reference>
<proteinExistence type="predicted"/>
<keyword evidence="2" id="KW-1185">Reference proteome</keyword>
<protein>
    <submittedName>
        <fullName evidence="1">Uncharacterized protein</fullName>
    </submittedName>
</protein>
<dbReference type="AlphaFoldDB" id="A0A1G8CU40"/>
<accession>A0A1G8CU40</accession>
<gene>
    <name evidence="1" type="ORF">SAMN04488062_10886</name>
</gene>
<name>A0A1G8CU40_9FLAO</name>
<dbReference type="EMBL" id="FNDB01000008">
    <property type="protein sequence ID" value="SDH48699.1"/>
    <property type="molecule type" value="Genomic_DNA"/>
</dbReference>
<evidence type="ECO:0000313" key="1">
    <source>
        <dbReference type="EMBL" id="SDH48699.1"/>
    </source>
</evidence>
<evidence type="ECO:0000313" key="2">
    <source>
        <dbReference type="Proteomes" id="UP000199274"/>
    </source>
</evidence>
<organism evidence="1 2">
    <name type="scientific">Flavobacterium omnivorum</name>
    <dbReference type="NCBI Taxonomy" id="178355"/>
    <lineage>
        <taxon>Bacteria</taxon>
        <taxon>Pseudomonadati</taxon>
        <taxon>Bacteroidota</taxon>
        <taxon>Flavobacteriia</taxon>
        <taxon>Flavobacteriales</taxon>
        <taxon>Flavobacteriaceae</taxon>
        <taxon>Flavobacterium</taxon>
    </lineage>
</organism>
<sequence length="47" mass="5493">MVQFYFKRIKLFVEIPPCFDYEKWGVYNSNSSVFCSTTVVSITFLGT</sequence>
<dbReference type="Proteomes" id="UP000199274">
    <property type="component" value="Unassembled WGS sequence"/>
</dbReference>